<proteinExistence type="predicted"/>
<accession>A0ACC0YVQ4</accession>
<evidence type="ECO:0000313" key="2">
    <source>
        <dbReference type="Proteomes" id="UP001163603"/>
    </source>
</evidence>
<evidence type="ECO:0000313" key="1">
    <source>
        <dbReference type="EMBL" id="KAJ0042703.1"/>
    </source>
</evidence>
<dbReference type="EMBL" id="CM047739">
    <property type="protein sequence ID" value="KAJ0042703.1"/>
    <property type="molecule type" value="Genomic_DNA"/>
</dbReference>
<comment type="caution">
    <text evidence="1">The sequence shown here is derived from an EMBL/GenBank/DDBJ whole genome shotgun (WGS) entry which is preliminary data.</text>
</comment>
<gene>
    <name evidence="1" type="ORF">Pint_17816</name>
</gene>
<organism evidence="1 2">
    <name type="scientific">Pistacia integerrima</name>
    <dbReference type="NCBI Taxonomy" id="434235"/>
    <lineage>
        <taxon>Eukaryota</taxon>
        <taxon>Viridiplantae</taxon>
        <taxon>Streptophyta</taxon>
        <taxon>Embryophyta</taxon>
        <taxon>Tracheophyta</taxon>
        <taxon>Spermatophyta</taxon>
        <taxon>Magnoliopsida</taxon>
        <taxon>eudicotyledons</taxon>
        <taxon>Gunneridae</taxon>
        <taxon>Pentapetalae</taxon>
        <taxon>rosids</taxon>
        <taxon>malvids</taxon>
        <taxon>Sapindales</taxon>
        <taxon>Anacardiaceae</taxon>
        <taxon>Pistacia</taxon>
    </lineage>
</organism>
<dbReference type="Proteomes" id="UP001163603">
    <property type="component" value="Chromosome 4"/>
</dbReference>
<reference evidence="2" key="1">
    <citation type="journal article" date="2023" name="G3 (Bethesda)">
        <title>Genome assembly and association tests identify interacting loci associated with vigor, precocity, and sex in interspecific pistachio rootstocks.</title>
        <authorList>
            <person name="Palmer W."/>
            <person name="Jacygrad E."/>
            <person name="Sagayaradj S."/>
            <person name="Cavanaugh K."/>
            <person name="Han R."/>
            <person name="Bertier L."/>
            <person name="Beede B."/>
            <person name="Kafkas S."/>
            <person name="Golino D."/>
            <person name="Preece J."/>
            <person name="Michelmore R."/>
        </authorList>
    </citation>
    <scope>NUCLEOTIDE SEQUENCE [LARGE SCALE GENOMIC DNA]</scope>
</reference>
<keyword evidence="2" id="KW-1185">Reference proteome</keyword>
<name>A0ACC0YVQ4_9ROSI</name>
<sequence length="80" mass="9106">METWDAGQLNFLHQKSPRHKTLPPTTPLQIHFSTPTATSSPISALNPSLLLLGNYVTFYIALYSKKELIELKNHLNRFVN</sequence>
<protein>
    <submittedName>
        <fullName evidence="1">Uncharacterized protein</fullName>
    </submittedName>
</protein>